<evidence type="ECO:0000256" key="3">
    <source>
        <dbReference type="ARBA" id="ARBA00023163"/>
    </source>
</evidence>
<keyword evidence="2" id="KW-0238">DNA-binding</keyword>
<sequence>MPLGRDYDRQDCALARALEVVGERWTLLVLRDCFFGVRRFADLRAHLDIPRAVLSERLGTLVDAGVLERRPYAPGRDEYVLTDTGLDLWPVVFSLARWGDRHRVGPDGGRRRFRHADCPAGGADLADGGVCPACGMLPAPASLETRPLEPDAGADGERHVRDDAVSLALRRPHRLLAPLL</sequence>
<proteinExistence type="predicted"/>
<dbReference type="EMBL" id="JBHSIM010000019">
    <property type="protein sequence ID" value="MFC4832631.1"/>
    <property type="molecule type" value="Genomic_DNA"/>
</dbReference>
<dbReference type="PANTHER" id="PTHR33204:SF18">
    <property type="entry name" value="TRANSCRIPTIONAL REGULATORY PROTEIN"/>
    <property type="match status" value="1"/>
</dbReference>
<keyword evidence="3" id="KW-0804">Transcription</keyword>
<dbReference type="RefSeq" id="WP_274189852.1">
    <property type="nucleotide sequence ID" value="NZ_BAABHN010000019.1"/>
</dbReference>
<dbReference type="PANTHER" id="PTHR33204">
    <property type="entry name" value="TRANSCRIPTIONAL REGULATOR, MARR FAMILY"/>
    <property type="match status" value="1"/>
</dbReference>
<dbReference type="Proteomes" id="UP001595909">
    <property type="component" value="Unassembled WGS sequence"/>
</dbReference>
<dbReference type="SUPFAM" id="SSF46785">
    <property type="entry name" value="Winged helix' DNA-binding domain"/>
    <property type="match status" value="1"/>
</dbReference>
<dbReference type="Gene3D" id="1.10.10.10">
    <property type="entry name" value="Winged helix-like DNA-binding domain superfamily/Winged helix DNA-binding domain"/>
    <property type="match status" value="1"/>
</dbReference>
<feature type="domain" description="HTH hxlR-type" evidence="4">
    <location>
        <begin position="12"/>
        <end position="107"/>
    </location>
</feature>
<gene>
    <name evidence="5" type="ORF">ACFPEL_09440</name>
</gene>
<comment type="caution">
    <text evidence="5">The sequence shown here is derived from an EMBL/GenBank/DDBJ whole genome shotgun (WGS) entry which is preliminary data.</text>
</comment>
<dbReference type="InterPro" id="IPR036390">
    <property type="entry name" value="WH_DNA-bd_sf"/>
</dbReference>
<evidence type="ECO:0000313" key="5">
    <source>
        <dbReference type="EMBL" id="MFC4832631.1"/>
    </source>
</evidence>
<accession>A0ABV9REK5</accession>
<dbReference type="InterPro" id="IPR002577">
    <property type="entry name" value="HTH_HxlR"/>
</dbReference>
<dbReference type="InterPro" id="IPR036388">
    <property type="entry name" value="WH-like_DNA-bd_sf"/>
</dbReference>
<evidence type="ECO:0000259" key="4">
    <source>
        <dbReference type="PROSITE" id="PS51118"/>
    </source>
</evidence>
<name>A0ABV9REK5_9PSEU</name>
<evidence type="ECO:0000256" key="2">
    <source>
        <dbReference type="ARBA" id="ARBA00023125"/>
    </source>
</evidence>
<protein>
    <submittedName>
        <fullName evidence="5">Winged helix-turn-helix transcriptional regulator</fullName>
    </submittedName>
</protein>
<keyword evidence="1" id="KW-0805">Transcription regulation</keyword>
<dbReference type="PROSITE" id="PS51118">
    <property type="entry name" value="HTH_HXLR"/>
    <property type="match status" value="1"/>
</dbReference>
<keyword evidence="6" id="KW-1185">Reference proteome</keyword>
<dbReference type="Pfam" id="PF01638">
    <property type="entry name" value="HxlR"/>
    <property type="match status" value="1"/>
</dbReference>
<reference evidence="6" key="1">
    <citation type="journal article" date="2019" name="Int. J. Syst. Evol. Microbiol.">
        <title>The Global Catalogue of Microorganisms (GCM) 10K type strain sequencing project: providing services to taxonomists for standard genome sequencing and annotation.</title>
        <authorList>
            <consortium name="The Broad Institute Genomics Platform"/>
            <consortium name="The Broad Institute Genome Sequencing Center for Infectious Disease"/>
            <person name="Wu L."/>
            <person name="Ma J."/>
        </authorList>
    </citation>
    <scope>NUCLEOTIDE SEQUENCE [LARGE SCALE GENOMIC DNA]</scope>
    <source>
        <strain evidence="6">CCUG 50347</strain>
    </source>
</reference>
<organism evidence="5 6">
    <name type="scientific">Actinomycetospora chibensis</name>
    <dbReference type="NCBI Taxonomy" id="663606"/>
    <lineage>
        <taxon>Bacteria</taxon>
        <taxon>Bacillati</taxon>
        <taxon>Actinomycetota</taxon>
        <taxon>Actinomycetes</taxon>
        <taxon>Pseudonocardiales</taxon>
        <taxon>Pseudonocardiaceae</taxon>
        <taxon>Actinomycetospora</taxon>
    </lineage>
</organism>
<evidence type="ECO:0000256" key="1">
    <source>
        <dbReference type="ARBA" id="ARBA00023015"/>
    </source>
</evidence>
<evidence type="ECO:0000313" key="6">
    <source>
        <dbReference type="Proteomes" id="UP001595909"/>
    </source>
</evidence>